<keyword evidence="6 9" id="KW-0560">Oxidoreductase</keyword>
<dbReference type="PIRSF" id="PIRSF009407">
    <property type="entry name" value="IDH_monmr"/>
    <property type="match status" value="1"/>
</dbReference>
<feature type="binding site" evidence="11">
    <location>
        <position position="548"/>
    </location>
    <ligand>
        <name>D-threo-isocitrate</name>
        <dbReference type="ChEBI" id="CHEBI:15562"/>
    </ligand>
</feature>
<comment type="cofactor">
    <cofactor evidence="12">
        <name>Mg(2+)</name>
        <dbReference type="ChEBI" id="CHEBI:18420"/>
    </cofactor>
    <cofactor evidence="12">
        <name>Mn(2+)</name>
        <dbReference type="ChEBI" id="CHEBI:29035"/>
    </cofactor>
    <text evidence="12">Binds 1 Mg(2+) or Mn(2+) ion per subunit.</text>
</comment>
<dbReference type="GO" id="GO:0046872">
    <property type="term" value="F:metal ion binding"/>
    <property type="evidence" value="ECO:0007669"/>
    <property type="project" value="UniProtKB-KW"/>
</dbReference>
<evidence type="ECO:0000256" key="4">
    <source>
        <dbReference type="ARBA" id="ARBA00022842"/>
    </source>
</evidence>
<feature type="binding site" evidence="13">
    <location>
        <position position="136"/>
    </location>
    <ligand>
        <name>NADP(+)</name>
        <dbReference type="ChEBI" id="CHEBI:58349"/>
    </ligand>
</feature>
<feature type="binding site" evidence="13">
    <location>
        <begin position="585"/>
        <end position="586"/>
    </location>
    <ligand>
        <name>NADP(+)</name>
        <dbReference type="ChEBI" id="CHEBI:58349"/>
    </ligand>
</feature>
<reference evidence="15" key="1">
    <citation type="submission" date="2016-10" db="EMBL/GenBank/DDBJ databases">
        <authorList>
            <person name="Varghese N."/>
            <person name="Submissions S."/>
        </authorList>
    </citation>
    <scope>NUCLEOTIDE SEQUENCE [LARGE SCALE GENOMIC DNA]</scope>
    <source>
        <strain evidence="15">JCM 18195</strain>
    </source>
</reference>
<feature type="site" description="Critical for catalysis" evidence="10">
    <location>
        <position position="256"/>
    </location>
</feature>
<dbReference type="PANTHER" id="PTHR36999">
    <property type="entry name" value="ISOCITRATE DEHYDROGENASE [NADP]"/>
    <property type="match status" value="1"/>
</dbReference>
<dbReference type="GO" id="GO:0004450">
    <property type="term" value="F:isocitrate dehydrogenase (NADP+) activity"/>
    <property type="evidence" value="ECO:0007669"/>
    <property type="project" value="UniProtKB-EC"/>
</dbReference>
<comment type="similarity">
    <text evidence="8 9">Belongs to the monomeric-type IDH family.</text>
</comment>
<dbReference type="PANTHER" id="PTHR36999:SF1">
    <property type="entry name" value="ISOCITRATE DEHYDROGENASE (NADP(+))"/>
    <property type="match status" value="1"/>
</dbReference>
<comment type="catalytic activity">
    <reaction evidence="7 9">
        <text>D-threo-isocitrate + NADP(+) = 2-oxoglutarate + CO2 + NADPH</text>
        <dbReference type="Rhea" id="RHEA:19629"/>
        <dbReference type="ChEBI" id="CHEBI:15562"/>
        <dbReference type="ChEBI" id="CHEBI:16526"/>
        <dbReference type="ChEBI" id="CHEBI:16810"/>
        <dbReference type="ChEBI" id="CHEBI:57783"/>
        <dbReference type="ChEBI" id="CHEBI:58349"/>
        <dbReference type="EC" id="1.1.1.42"/>
    </reaction>
</comment>
<keyword evidence="1 9" id="KW-0329">Glyoxylate bypass</keyword>
<dbReference type="InterPro" id="IPR004436">
    <property type="entry name" value="Isocitrate_DH_NADP_mono"/>
</dbReference>
<dbReference type="Pfam" id="PF03971">
    <property type="entry name" value="IDH"/>
    <property type="match status" value="1"/>
</dbReference>
<dbReference type="SUPFAM" id="SSF53659">
    <property type="entry name" value="Isocitrate/Isopropylmalate dehydrogenase-like"/>
    <property type="match status" value="1"/>
</dbReference>
<evidence type="ECO:0000313" key="14">
    <source>
        <dbReference type="EMBL" id="SFQ36398.1"/>
    </source>
</evidence>
<feature type="binding site" evidence="12">
    <location>
        <position position="549"/>
    </location>
    <ligand>
        <name>Mg(2+)</name>
        <dbReference type="ChEBI" id="CHEBI:18420"/>
    </ligand>
</feature>
<keyword evidence="5 9" id="KW-0521">NADP</keyword>
<feature type="site" description="Critical for catalysis" evidence="10">
    <location>
        <position position="421"/>
    </location>
</feature>
<keyword evidence="15" id="KW-1185">Reference proteome</keyword>
<feature type="binding site" evidence="13">
    <location>
        <begin position="601"/>
        <end position="603"/>
    </location>
    <ligand>
        <name>NADP(+)</name>
        <dbReference type="ChEBI" id="CHEBI:58349"/>
    </ligand>
</feature>
<dbReference type="OrthoDB" id="9807643at2"/>
<sequence length="742" mass="80504">MSTRSKIIYTFTDEAPALATYSLLPIIKAFTASSGIAVETRDISLAGRILASFPEYLSEDQKIGDHLAELGKLATTPEANIIKLPNISASVPQLKAAIKELQQQGYKLPDYPEAPASDTEKDVRSRYDKIKGSAVNPVLREGNSDRRAPLSVKNYARKHPHKMGAWSADSKSHVAHMDNGDFYGSEKGALINAAGSVKIELIAADGSSKVLKEKTTVLAGEIIDASVMSQKALRSFVAAQIEDAKQQGVLLSAHLKATMMKVSDPIMFGYIVAEYYKDALEKHADVLKEVGFNLNNGIGDLYARIKSLPAEKQAEIEADIQAVYAQRPPLAMVNSDKGITNLHVPSDVIVDASMPAMIRDSGKMWGADGQLHDTKALIPDRCYAGVYQVVIDDCKKHGAFNPVTMGSVPNVGLMAQQAEEYGSHDKTFQIPTDGVVRVTDDKGQVLLEHAVETGDIWRMCQVKDAPIQDWVKLAVNRARASNTPAVFWLDPARAHDALVIEKVQQYLQDHDTSGLDIQIMSPVEATQFSIDRIRAGLDTISVTGNVLRDYLTDLFPIMELGTSAKMLSIVPLMNGGGLFETGAGGSAPKHVQQFLEEGHLRWDSLGEFLALAASLEHLGNTYDNAKAKVLAKTLDQANGQFLDSNKSPSRKVGQLDNRGSHFYLALYWAQALAAQSEDLELQAQFTNLAKVLADNEEKIVAELNGAQGKPVDIGGYYHADPELTSQAMRPSATLNAALAALA</sequence>
<evidence type="ECO:0000256" key="9">
    <source>
        <dbReference type="PIRNR" id="PIRNR009407"/>
    </source>
</evidence>
<evidence type="ECO:0000256" key="10">
    <source>
        <dbReference type="PIRSR" id="PIRSR009407-1"/>
    </source>
</evidence>
<evidence type="ECO:0000256" key="1">
    <source>
        <dbReference type="ARBA" id="ARBA00022435"/>
    </source>
</evidence>
<protein>
    <recommendedName>
        <fullName evidence="9">Isocitrate dehydrogenase [NADP]</fullName>
        <ecNumber evidence="9">1.1.1.42</ecNumber>
    </recommendedName>
    <alternativeName>
        <fullName evidence="9">Oxalosuccinate decarboxylase</fullName>
    </alternativeName>
</protein>
<dbReference type="RefSeq" id="WP_092434178.1">
    <property type="nucleotide sequence ID" value="NZ_FOXM01000018.1"/>
</dbReference>
<keyword evidence="2 9" id="KW-0816">Tricarboxylic acid cycle</keyword>
<dbReference type="Gene3D" id="3.40.718.10">
    <property type="entry name" value="Isopropylmalate Dehydrogenase"/>
    <property type="match status" value="1"/>
</dbReference>
<evidence type="ECO:0000256" key="3">
    <source>
        <dbReference type="ARBA" id="ARBA00022723"/>
    </source>
</evidence>
<evidence type="ECO:0000313" key="15">
    <source>
        <dbReference type="Proteomes" id="UP000243084"/>
    </source>
</evidence>
<dbReference type="Proteomes" id="UP000243084">
    <property type="component" value="Unassembled WGS sequence"/>
</dbReference>
<dbReference type="EMBL" id="FOXM01000018">
    <property type="protein sequence ID" value="SFQ36398.1"/>
    <property type="molecule type" value="Genomic_DNA"/>
</dbReference>
<dbReference type="NCBIfam" id="TIGR00178">
    <property type="entry name" value="monomer_idh"/>
    <property type="match status" value="1"/>
</dbReference>
<evidence type="ECO:0000256" key="7">
    <source>
        <dbReference type="ARBA" id="ARBA00023554"/>
    </source>
</evidence>
<feature type="binding site" evidence="13">
    <location>
        <position position="650"/>
    </location>
    <ligand>
        <name>NADP(+)</name>
        <dbReference type="ChEBI" id="CHEBI:58349"/>
    </ligand>
</feature>
<feature type="binding site" evidence="12">
    <location>
        <position position="351"/>
    </location>
    <ligand>
        <name>Mg(2+)</name>
        <dbReference type="ChEBI" id="CHEBI:18420"/>
    </ligand>
</feature>
<feature type="binding site" evidence="13">
    <location>
        <begin position="83"/>
        <end position="88"/>
    </location>
    <ligand>
        <name>NADP(+)</name>
        <dbReference type="ChEBI" id="CHEBI:58349"/>
    </ligand>
</feature>
<keyword evidence="3 12" id="KW-0479">Metal-binding</keyword>
<gene>
    <name evidence="14" type="ORF">SAMN05216229_11815</name>
</gene>
<dbReference type="GO" id="GO:0006099">
    <property type="term" value="P:tricarboxylic acid cycle"/>
    <property type="evidence" value="ECO:0007669"/>
    <property type="project" value="UniProtKB-KW"/>
</dbReference>
<evidence type="ECO:0000256" key="13">
    <source>
        <dbReference type="PIRSR" id="PIRSR009407-4"/>
    </source>
</evidence>
<feature type="binding site" evidence="11">
    <location>
        <position position="146"/>
    </location>
    <ligand>
        <name>D-threo-isocitrate</name>
        <dbReference type="ChEBI" id="CHEBI:15562"/>
    </ligand>
</feature>
<keyword evidence="4 12" id="KW-0460">Magnesium</keyword>
<accession>A0A1I5XWS2</accession>
<name>A0A1I5XWS2_9GAMM</name>
<evidence type="ECO:0000256" key="8">
    <source>
        <dbReference type="ARBA" id="ARBA00046318"/>
    </source>
</evidence>
<feature type="binding site" evidence="11">
    <location>
        <begin position="133"/>
        <end position="140"/>
    </location>
    <ligand>
        <name>substrate</name>
    </ligand>
</feature>
<evidence type="ECO:0000256" key="6">
    <source>
        <dbReference type="ARBA" id="ARBA00023002"/>
    </source>
</evidence>
<proteinExistence type="inferred from homology"/>
<dbReference type="EC" id="1.1.1.42" evidence="9"/>
<feature type="binding site" evidence="12">
    <location>
        <position position="553"/>
    </location>
    <ligand>
        <name>Mg(2+)</name>
        <dbReference type="ChEBI" id="CHEBI:18420"/>
    </ligand>
</feature>
<feature type="binding site" evidence="13">
    <location>
        <position position="590"/>
    </location>
    <ligand>
        <name>NADP(+)</name>
        <dbReference type="ChEBI" id="CHEBI:58349"/>
    </ligand>
</feature>
<organism evidence="14 15">
    <name type="scientific">Geopseudomonas sagittaria</name>
    <dbReference type="NCBI Taxonomy" id="1135990"/>
    <lineage>
        <taxon>Bacteria</taxon>
        <taxon>Pseudomonadati</taxon>
        <taxon>Pseudomonadota</taxon>
        <taxon>Gammaproteobacteria</taxon>
        <taxon>Pseudomonadales</taxon>
        <taxon>Pseudomonadaceae</taxon>
        <taxon>Geopseudomonas</taxon>
    </lineage>
</organism>
<dbReference type="GO" id="GO:0006097">
    <property type="term" value="P:glyoxylate cycle"/>
    <property type="evidence" value="ECO:0007669"/>
    <property type="project" value="UniProtKB-KW"/>
</dbReference>
<evidence type="ECO:0000256" key="5">
    <source>
        <dbReference type="ARBA" id="ARBA00022857"/>
    </source>
</evidence>
<evidence type="ECO:0000256" key="12">
    <source>
        <dbReference type="PIRSR" id="PIRSR009407-3"/>
    </source>
</evidence>
<evidence type="ECO:0000256" key="2">
    <source>
        <dbReference type="ARBA" id="ARBA00022532"/>
    </source>
</evidence>
<evidence type="ECO:0000256" key="11">
    <source>
        <dbReference type="PIRSR" id="PIRSR009407-2"/>
    </source>
</evidence>
<dbReference type="AlphaFoldDB" id="A0A1I5XWS2"/>